<keyword evidence="5 8" id="KW-1133">Transmembrane helix</keyword>
<dbReference type="GO" id="GO:0008654">
    <property type="term" value="P:phospholipid biosynthetic process"/>
    <property type="evidence" value="ECO:0007669"/>
    <property type="project" value="TreeGrafter"/>
</dbReference>
<evidence type="ECO:0000313" key="9">
    <source>
        <dbReference type="EMBL" id="ORX60301.1"/>
    </source>
</evidence>
<dbReference type="PANTHER" id="PTHR23129:SF0">
    <property type="entry name" value="ACYL-COENZYME A DIPHOSPHATASE FITM2"/>
    <property type="match status" value="1"/>
</dbReference>
<proteinExistence type="predicted"/>
<dbReference type="GO" id="GO:0005789">
    <property type="term" value="C:endoplasmic reticulum membrane"/>
    <property type="evidence" value="ECO:0007669"/>
    <property type="project" value="UniProtKB-SubCell"/>
</dbReference>
<keyword evidence="6" id="KW-0443">Lipid metabolism</keyword>
<protein>
    <recommendedName>
        <fullName evidence="11">Fat storage-inducing transmembrane protein</fullName>
    </recommendedName>
</protein>
<accession>A0A1X2GS87</accession>
<keyword evidence="7 8" id="KW-0472">Membrane</keyword>
<evidence type="ECO:0000256" key="8">
    <source>
        <dbReference type="SAM" id="Phobius"/>
    </source>
</evidence>
<keyword evidence="2 8" id="KW-0812">Transmembrane</keyword>
<evidence type="ECO:0000313" key="10">
    <source>
        <dbReference type="Proteomes" id="UP000242146"/>
    </source>
</evidence>
<comment type="caution">
    <text evidence="9">The sequence shown here is derived from an EMBL/GenBank/DDBJ whole genome shotgun (WGS) entry which is preliminary data.</text>
</comment>
<dbReference type="AlphaFoldDB" id="A0A1X2GS87"/>
<keyword evidence="4" id="KW-0256">Endoplasmic reticulum</keyword>
<feature type="transmembrane region" description="Helical" evidence="8">
    <location>
        <begin position="129"/>
        <end position="148"/>
    </location>
</feature>
<name>A0A1X2GS87_9FUNG</name>
<reference evidence="9 10" key="1">
    <citation type="submission" date="2016-07" db="EMBL/GenBank/DDBJ databases">
        <title>Pervasive Adenine N6-methylation of Active Genes in Fungi.</title>
        <authorList>
            <consortium name="DOE Joint Genome Institute"/>
            <person name="Mondo S.J."/>
            <person name="Dannebaum R.O."/>
            <person name="Kuo R.C."/>
            <person name="Labutti K."/>
            <person name="Haridas S."/>
            <person name="Kuo A."/>
            <person name="Salamov A."/>
            <person name="Ahrendt S.R."/>
            <person name="Lipzen A."/>
            <person name="Sullivan W."/>
            <person name="Andreopoulos W.B."/>
            <person name="Clum A."/>
            <person name="Lindquist E."/>
            <person name="Daum C."/>
            <person name="Ramamoorthy G.K."/>
            <person name="Gryganskyi A."/>
            <person name="Culley D."/>
            <person name="Magnuson J.K."/>
            <person name="James T.Y."/>
            <person name="O'Malley M.A."/>
            <person name="Stajich J.E."/>
            <person name="Spatafora J.W."/>
            <person name="Visel A."/>
            <person name="Grigoriev I.V."/>
        </authorList>
    </citation>
    <scope>NUCLEOTIDE SEQUENCE [LARGE SCALE GENOMIC DNA]</scope>
    <source>
        <strain evidence="9 10">NRRL 3301</strain>
    </source>
</reference>
<organism evidence="9 10">
    <name type="scientific">Hesseltinella vesiculosa</name>
    <dbReference type="NCBI Taxonomy" id="101127"/>
    <lineage>
        <taxon>Eukaryota</taxon>
        <taxon>Fungi</taxon>
        <taxon>Fungi incertae sedis</taxon>
        <taxon>Mucoromycota</taxon>
        <taxon>Mucoromycotina</taxon>
        <taxon>Mucoromycetes</taxon>
        <taxon>Mucorales</taxon>
        <taxon>Cunninghamellaceae</taxon>
        <taxon>Hesseltinella</taxon>
    </lineage>
</organism>
<evidence type="ECO:0000256" key="2">
    <source>
        <dbReference type="ARBA" id="ARBA00022692"/>
    </source>
</evidence>
<evidence type="ECO:0000256" key="5">
    <source>
        <dbReference type="ARBA" id="ARBA00022989"/>
    </source>
</evidence>
<evidence type="ECO:0008006" key="11">
    <source>
        <dbReference type="Google" id="ProtNLM"/>
    </source>
</evidence>
<dbReference type="InterPro" id="IPR019388">
    <property type="entry name" value="FIT"/>
</dbReference>
<dbReference type="Pfam" id="PF10261">
    <property type="entry name" value="FIT"/>
    <property type="match status" value="1"/>
</dbReference>
<evidence type="ECO:0000256" key="7">
    <source>
        <dbReference type="ARBA" id="ARBA00023136"/>
    </source>
</evidence>
<dbReference type="GO" id="GO:0034389">
    <property type="term" value="P:lipid droplet organization"/>
    <property type="evidence" value="ECO:0007669"/>
    <property type="project" value="TreeGrafter"/>
</dbReference>
<dbReference type="STRING" id="101127.A0A1X2GS87"/>
<dbReference type="GO" id="GO:0010945">
    <property type="term" value="F:coenzyme A diphosphatase activity"/>
    <property type="evidence" value="ECO:0007669"/>
    <property type="project" value="InterPro"/>
</dbReference>
<evidence type="ECO:0000256" key="3">
    <source>
        <dbReference type="ARBA" id="ARBA00022801"/>
    </source>
</evidence>
<dbReference type="OrthoDB" id="5579088at2759"/>
<comment type="subcellular location">
    <subcellularLocation>
        <location evidence="1">Endoplasmic reticulum membrane</location>
        <topology evidence="1">Multi-pass membrane protein</topology>
    </subcellularLocation>
</comment>
<dbReference type="Proteomes" id="UP000242146">
    <property type="component" value="Unassembled WGS sequence"/>
</dbReference>
<dbReference type="PANTHER" id="PTHR23129">
    <property type="entry name" value="ACYL-COENZYME A DIPHOSPHATASE FITM2"/>
    <property type="match status" value="1"/>
</dbReference>
<keyword evidence="10" id="KW-1185">Reference proteome</keyword>
<gene>
    <name evidence="9" type="ORF">DM01DRAFT_320633</name>
</gene>
<evidence type="ECO:0000256" key="4">
    <source>
        <dbReference type="ARBA" id="ARBA00022824"/>
    </source>
</evidence>
<dbReference type="GO" id="GO:0019915">
    <property type="term" value="P:lipid storage"/>
    <property type="evidence" value="ECO:0007669"/>
    <property type="project" value="InterPro"/>
</dbReference>
<dbReference type="EMBL" id="MCGT01000004">
    <property type="protein sequence ID" value="ORX60301.1"/>
    <property type="molecule type" value="Genomic_DNA"/>
</dbReference>
<evidence type="ECO:0000256" key="6">
    <source>
        <dbReference type="ARBA" id="ARBA00023098"/>
    </source>
</evidence>
<evidence type="ECO:0000256" key="1">
    <source>
        <dbReference type="ARBA" id="ARBA00004477"/>
    </source>
</evidence>
<feature type="transmembrane region" description="Helical" evidence="8">
    <location>
        <begin position="104"/>
        <end position="123"/>
    </location>
</feature>
<sequence length="161" mass="17970">MTQWFLGPSLIDRIYVLSGGGCHPRAGVVSTMEQVQSLSVARTQSYCRGLGGQWSGGHDVSGHCVMLIHASLFFWEELSWLFYTTPVYYQLKSTAVNAWRSVNAILAVLVLSWWMMVMTAVYFHGHNELLTGSIFGVLGWAILYLGLFPRVPQIGLPSRTL</sequence>
<keyword evidence="3" id="KW-0378">Hydrolase</keyword>